<reference evidence="3" key="1">
    <citation type="submission" date="2019-06" db="EMBL/GenBank/DDBJ databases">
        <authorList>
            <person name="Broberg M."/>
        </authorList>
    </citation>
    <scope>NUCLEOTIDE SEQUENCE [LARGE SCALE GENOMIC DNA]</scope>
</reference>
<evidence type="ECO:0000313" key="3">
    <source>
        <dbReference type="Proteomes" id="UP000775872"/>
    </source>
</evidence>
<dbReference type="InterPro" id="IPR038305">
    <property type="entry name" value="HeLo_sf"/>
</dbReference>
<dbReference type="Gene3D" id="1.20.120.1020">
    <property type="entry name" value="Prion-inhibition and propagation, HeLo domain"/>
    <property type="match status" value="1"/>
</dbReference>
<protein>
    <recommendedName>
        <fullName evidence="1">Prion-inhibition and propagation HeLo domain-containing protein</fullName>
    </recommendedName>
</protein>
<reference evidence="2 3" key="2">
    <citation type="submission" date="2021-10" db="EMBL/GenBank/DDBJ databases">
        <authorList>
            <person name="Piombo E."/>
        </authorList>
    </citation>
    <scope>NUCLEOTIDE SEQUENCE [LARGE SCALE GENOMIC DNA]</scope>
</reference>
<dbReference type="PANTHER" id="PTHR37542">
    <property type="entry name" value="HELO DOMAIN-CONTAINING PROTEIN-RELATED"/>
    <property type="match status" value="1"/>
</dbReference>
<keyword evidence="3" id="KW-1185">Reference proteome</keyword>
<comment type="caution">
    <text evidence="2">The sequence shown here is derived from an EMBL/GenBank/DDBJ whole genome shotgun (WGS) entry which is preliminary data.</text>
</comment>
<dbReference type="OrthoDB" id="20872at2759"/>
<dbReference type="InterPro" id="IPR029498">
    <property type="entry name" value="HeLo_dom"/>
</dbReference>
<dbReference type="Pfam" id="PF14479">
    <property type="entry name" value="HeLo"/>
    <property type="match status" value="1"/>
</dbReference>
<dbReference type="Proteomes" id="UP000775872">
    <property type="component" value="Unassembled WGS sequence"/>
</dbReference>
<dbReference type="AlphaFoldDB" id="A0A9N9WC41"/>
<sequence length="248" mass="27641">MAGTSLINLASTFDSVIRIFEYIHFAETFGADYEDSLLKLDNVNLRLSRWGEAVGLSNVSRNTRTLRGTKVVPEHIPQASNLLGAILAALEAAKDMDQKYNPDDPSIIKAEESLSYTGLSLHDVHQRIIGKRQNNLSAIRKVTWVLRDRERFKVMIDRIVDKTKELEDLFPAARTQEKTIIDQEALELSESLRVLKYAISEQDQALASALDAILKPLKETVDNTVYGGNVGVMAAKGSTFTQHIGDQK</sequence>
<proteinExistence type="predicted"/>
<dbReference type="EMBL" id="CABFOC020000014">
    <property type="protein sequence ID" value="CAH0046096.1"/>
    <property type="molecule type" value="Genomic_DNA"/>
</dbReference>
<evidence type="ECO:0000259" key="1">
    <source>
        <dbReference type="Pfam" id="PF14479"/>
    </source>
</evidence>
<gene>
    <name evidence="2" type="ORF">CSOL1703_00011824</name>
</gene>
<feature type="domain" description="Prion-inhibition and propagation HeLo" evidence="1">
    <location>
        <begin position="6"/>
        <end position="195"/>
    </location>
</feature>
<accession>A0A9N9WC41</accession>
<evidence type="ECO:0000313" key="2">
    <source>
        <dbReference type="EMBL" id="CAH0046096.1"/>
    </source>
</evidence>
<dbReference type="PANTHER" id="PTHR37542:SF3">
    <property type="entry name" value="PRION-INHIBITION AND PROPAGATION HELO DOMAIN-CONTAINING PROTEIN"/>
    <property type="match status" value="1"/>
</dbReference>
<organism evidence="2 3">
    <name type="scientific">Clonostachys solani</name>
    <dbReference type="NCBI Taxonomy" id="160281"/>
    <lineage>
        <taxon>Eukaryota</taxon>
        <taxon>Fungi</taxon>
        <taxon>Dikarya</taxon>
        <taxon>Ascomycota</taxon>
        <taxon>Pezizomycotina</taxon>
        <taxon>Sordariomycetes</taxon>
        <taxon>Hypocreomycetidae</taxon>
        <taxon>Hypocreales</taxon>
        <taxon>Bionectriaceae</taxon>
        <taxon>Clonostachys</taxon>
    </lineage>
</organism>
<name>A0A9N9WC41_9HYPO</name>